<dbReference type="OrthoDB" id="9758957at2"/>
<dbReference type="RefSeq" id="WP_141788176.1">
    <property type="nucleotide sequence ID" value="NZ_VFOQ01000001.1"/>
</dbReference>
<feature type="region of interest" description="Disordered" evidence="1">
    <location>
        <begin position="1"/>
        <end position="21"/>
    </location>
</feature>
<name>A0A542ZIS9_9MICO</name>
<evidence type="ECO:0000313" key="3">
    <source>
        <dbReference type="EMBL" id="TQL60254.1"/>
    </source>
</evidence>
<evidence type="ECO:0000256" key="1">
    <source>
        <dbReference type="SAM" id="MobiDB-lite"/>
    </source>
</evidence>
<evidence type="ECO:0000259" key="2">
    <source>
        <dbReference type="PROSITE" id="PS51704"/>
    </source>
</evidence>
<dbReference type="EMBL" id="VFOQ01000001">
    <property type="protein sequence ID" value="TQL60254.1"/>
    <property type="molecule type" value="Genomic_DNA"/>
</dbReference>
<dbReference type="Proteomes" id="UP000319514">
    <property type="component" value="Unassembled WGS sequence"/>
</dbReference>
<dbReference type="AlphaFoldDB" id="A0A542ZIS9"/>
<dbReference type="GO" id="GO:0008081">
    <property type="term" value="F:phosphoric diester hydrolase activity"/>
    <property type="evidence" value="ECO:0007669"/>
    <property type="project" value="InterPro"/>
</dbReference>
<accession>A0A542ZIS9</accession>
<dbReference type="PANTHER" id="PTHR46211">
    <property type="entry name" value="GLYCEROPHOSPHORYL DIESTER PHOSPHODIESTERASE"/>
    <property type="match status" value="1"/>
</dbReference>
<gene>
    <name evidence="3" type="ORF">FB474_1637</name>
</gene>
<dbReference type="SUPFAM" id="SSF51695">
    <property type="entry name" value="PLC-like phosphodiesterases"/>
    <property type="match status" value="1"/>
</dbReference>
<dbReference type="Pfam" id="PF03009">
    <property type="entry name" value="GDPD"/>
    <property type="match status" value="1"/>
</dbReference>
<dbReference type="CDD" id="cd08556">
    <property type="entry name" value="GDPD"/>
    <property type="match status" value="1"/>
</dbReference>
<sequence>MTPITATTGAGPATAVSSRPAHLQGAVAPRVLAHRGLAGLRRPENSAAAVAAALTLGADGVEVDVRLTADGVLVCSHDPHLTAADGRQVDIAGAPAAALLALDLGAGHHAATLADVLAVAGAHRRQVVVEAKAVDLPGYADRLARELARVLGPAPERVTVSSFDGDLLAALAPVLHPRRVPTALLGRPGTALTSLLRQAVDAGHDEVHPALSALLDAPAAVATARRLGVAVTPWTVNRRSDLRQVAALGVAALITDHPARAREALGRVPAAAGTRAG</sequence>
<feature type="domain" description="GP-PDE" evidence="2">
    <location>
        <begin position="29"/>
        <end position="265"/>
    </location>
</feature>
<proteinExistence type="predicted"/>
<reference evidence="3 4" key="1">
    <citation type="submission" date="2019-06" db="EMBL/GenBank/DDBJ databases">
        <title>Sequencing the genomes of 1000 actinobacteria strains.</title>
        <authorList>
            <person name="Klenk H.-P."/>
        </authorList>
    </citation>
    <scope>NUCLEOTIDE SEQUENCE [LARGE SCALE GENOMIC DNA]</scope>
    <source>
        <strain evidence="3 4">DSM 18082</strain>
    </source>
</reference>
<dbReference type="InterPro" id="IPR030395">
    <property type="entry name" value="GP_PDE_dom"/>
</dbReference>
<organism evidence="3 4">
    <name type="scientific">Oryzihumus leptocrescens</name>
    <dbReference type="NCBI Taxonomy" id="297536"/>
    <lineage>
        <taxon>Bacteria</taxon>
        <taxon>Bacillati</taxon>
        <taxon>Actinomycetota</taxon>
        <taxon>Actinomycetes</taxon>
        <taxon>Micrococcales</taxon>
        <taxon>Intrasporangiaceae</taxon>
        <taxon>Oryzihumus</taxon>
    </lineage>
</organism>
<comment type="caution">
    <text evidence="3">The sequence shown here is derived from an EMBL/GenBank/DDBJ whole genome shotgun (WGS) entry which is preliminary data.</text>
</comment>
<dbReference type="PROSITE" id="PS51704">
    <property type="entry name" value="GP_PDE"/>
    <property type="match status" value="1"/>
</dbReference>
<protein>
    <submittedName>
        <fullName evidence="3">Glycerophosphoryl diester phosphodiesterase</fullName>
    </submittedName>
</protein>
<evidence type="ECO:0000313" key="4">
    <source>
        <dbReference type="Proteomes" id="UP000319514"/>
    </source>
</evidence>
<keyword evidence="4" id="KW-1185">Reference proteome</keyword>
<feature type="compositionally biased region" description="Low complexity" evidence="1">
    <location>
        <begin position="1"/>
        <end position="15"/>
    </location>
</feature>
<dbReference type="InterPro" id="IPR017946">
    <property type="entry name" value="PLC-like_Pdiesterase_TIM-brl"/>
</dbReference>
<dbReference type="PANTHER" id="PTHR46211:SF1">
    <property type="entry name" value="GLYCEROPHOSPHODIESTER PHOSPHODIESTERASE, CYTOPLASMIC"/>
    <property type="match status" value="1"/>
</dbReference>
<dbReference type="Gene3D" id="3.20.20.190">
    <property type="entry name" value="Phosphatidylinositol (PI) phosphodiesterase"/>
    <property type="match status" value="1"/>
</dbReference>
<dbReference type="GO" id="GO:0006629">
    <property type="term" value="P:lipid metabolic process"/>
    <property type="evidence" value="ECO:0007669"/>
    <property type="project" value="InterPro"/>
</dbReference>